<gene>
    <name evidence="1" type="ORF">ASS94_10830</name>
</gene>
<sequence length="453" mass="53734">MSNRNLSEYIEAFLKELSKNGIGIENVEQYSGISIHSLSNWRNGYSKPNHKNLTKLREYALNLWSFNKESLYYNNEYKELREAIQTFYNQIDKILMNMSSIGETEKKIFDDHKNNPQAQDMLEKFLEFGAFDMYVNIDNQDVTKMSENVDINKKIKKKYKKPFIENINNLIEFIDETSQYEVETLSESHLFPEKLVKRQVKEFYNNIPHEEDFDVPYKISSIGEQWIQANLGISKTQVKNWRSGKDLPSKENLENLKKLVNREGKVAFLGYLFSNKDFVNMFLPSLEIEVENKDKEFELHSTLKYFTNVLFYYCNYNENVKSLINDVQENTIKQTRISIASSFFDEIHSLKVSREVYYDEEAKQNMSDLKEYFDMSHKSVEYVLNKDQQILDRIFTDENIQLLIDYADANFDDDKKEALTEVVRKLKKHEGIRPLILVTNVKFRKLYHPNQEK</sequence>
<dbReference type="Proteomes" id="UP000095464">
    <property type="component" value="Unassembled WGS sequence"/>
</dbReference>
<proteinExistence type="predicted"/>
<evidence type="ECO:0000313" key="1">
    <source>
        <dbReference type="EMBL" id="OEK53037.1"/>
    </source>
</evidence>
<organism evidence="1 2">
    <name type="scientific">Staphylococcus equorum</name>
    <dbReference type="NCBI Taxonomy" id="246432"/>
    <lineage>
        <taxon>Bacteria</taxon>
        <taxon>Bacillati</taxon>
        <taxon>Bacillota</taxon>
        <taxon>Bacilli</taxon>
        <taxon>Bacillales</taxon>
        <taxon>Staphylococcaceae</taxon>
        <taxon>Staphylococcus</taxon>
    </lineage>
</organism>
<comment type="caution">
    <text evidence="1">The sequence shown here is derived from an EMBL/GenBank/DDBJ whole genome shotgun (WGS) entry which is preliminary data.</text>
</comment>
<protein>
    <submittedName>
        <fullName evidence="1">Uncharacterized protein</fullName>
    </submittedName>
</protein>
<dbReference type="RefSeq" id="WP_069854581.1">
    <property type="nucleotide sequence ID" value="NZ_LNPX01000046.1"/>
</dbReference>
<evidence type="ECO:0000313" key="2">
    <source>
        <dbReference type="Proteomes" id="UP000095464"/>
    </source>
</evidence>
<accession>A0AAP7IBZ8</accession>
<dbReference type="EMBL" id="LNPX01000046">
    <property type="protein sequence ID" value="OEK53037.1"/>
    <property type="molecule type" value="Genomic_DNA"/>
</dbReference>
<name>A0AAP7IBZ8_9STAP</name>
<dbReference type="AlphaFoldDB" id="A0AAP7IBZ8"/>
<reference evidence="2" key="1">
    <citation type="submission" date="2015-11" db="EMBL/GenBank/DDBJ databases">
        <title>Genomic diversity of Staphylococcus saprophyticus strains from urinary tract infections, animal surfaces, and fermented foods.</title>
        <authorList>
            <person name="Wolfe B.E."/>
        </authorList>
    </citation>
    <scope>NUCLEOTIDE SEQUENCE [LARGE SCALE GENOMIC DNA]</scope>
    <source>
        <strain evidence="2">738_7</strain>
    </source>
</reference>